<protein>
    <recommendedName>
        <fullName evidence="13">SSD domain-containing protein</fullName>
    </recommendedName>
</protein>
<evidence type="ECO:0000256" key="4">
    <source>
        <dbReference type="ARBA" id="ARBA00022692"/>
    </source>
</evidence>
<feature type="transmembrane region" description="Helical" evidence="12">
    <location>
        <begin position="798"/>
        <end position="821"/>
    </location>
</feature>
<evidence type="ECO:0000256" key="9">
    <source>
        <dbReference type="ARBA" id="ARBA00023136"/>
    </source>
</evidence>
<dbReference type="Pfam" id="PF16414">
    <property type="entry name" value="NPC1_N"/>
    <property type="match status" value="1"/>
</dbReference>
<dbReference type="InterPro" id="IPR053956">
    <property type="entry name" value="NPC1_MLD"/>
</dbReference>
<comment type="caution">
    <text evidence="14">The sequence shown here is derived from an EMBL/GenBank/DDBJ whole genome shotgun (WGS) entry which is preliminary data.</text>
</comment>
<keyword evidence="10" id="KW-1015">Disulfide bond</keyword>
<feature type="transmembrane region" description="Helical" evidence="12">
    <location>
        <begin position="658"/>
        <end position="678"/>
    </location>
</feature>
<evidence type="ECO:0000313" key="15">
    <source>
        <dbReference type="Proteomes" id="UP000467840"/>
    </source>
</evidence>
<feature type="transmembrane region" description="Helical" evidence="12">
    <location>
        <begin position="698"/>
        <end position="720"/>
    </location>
</feature>
<evidence type="ECO:0000256" key="7">
    <source>
        <dbReference type="ARBA" id="ARBA00023055"/>
    </source>
</evidence>
<evidence type="ECO:0000256" key="2">
    <source>
        <dbReference type="ARBA" id="ARBA00005585"/>
    </source>
</evidence>
<sequence>MARKGILKNIVLCNICGARDDGKVLNCPSNSPSKKPDDLLSQKIQSLCPTITGNVCCTEAQFETLRSQVQQVIPFLVGCPACLRNFLNLFCELSCSPHQSLFVNVTSISKVKNNLTVDGIDFYITDAFGEGLYDSCKDVKFGTMNSRALDFVGAGAQNFKDWYAFIGRRAAPNLPGSPYAITFKSTAPVSSGMKPMNVSTYSCADTSLGCSCGDCPSAPVCANTATPREHEKSSCSVRIGSLKAKCIDFALTILYIVLLSMFLGCGLFHRKRERNQTSGMKSMPNSMDGGEIHSVIRRKDENLPMQMLENSPQTGNRVQLSIVQGYMSMFYRRYGTWVARRPIHVLSVSVAVVLLLCLGLIRFKVETRPEKLWVGPGSKATEEKKFFDSHLAPFYRIEQLILATTPEAEDAELPSIVTENNIKLLFEIQKKVDGIRANYSGSMVSLTDICMKPLDQDCATQSVLQYFQMDPQNYDNYGGVEHVHYCLQHYTSADKCMSTFKAPLDPSTALGGFSGSNYSEASAFIVTYPVNNAIDKEGNKTDKAVAWEKAFIQLVKEELLQMVQLKNLTLSFSSESSIEEELKRESTADVTTILISYLVMFAYISLTLGGTPHLSSFYISSKVLLGLSGVLLVMLSVLGSVGLFSAIGVKSTLIIMEVIPFLVLAVGVDNMCILVHAVKRQPLELPLEGRISNALVEVGPSITLASLSEVLAFAVGSLFLCQHVVCFLSLAVLLDFLLQVTAFVALIVFDFLRAEDKRVDCVPCLKISSSYAESDKGIGGGRPGLLAQYMKRVHAPVLSLWGVKIVVISIFIGFALASIALSTRVEPGLEQKIVLPRNSYLQIARASLTPESSYIAKPAASWLDDFLVWLSPEAFGCCRKFTNGSYCPPDDQPPCCSSDTGSCDLSGVCKDCTTCFRHSDLNNDRPSTAQFRDKLPWFLNALPSADCAKGAMVLTPAVWNWKIDYVNSMRAAKEFSSRVSDSLKMEVFPYSVFYMFFEQYLDIWKTALINLAIAIGAVFVVCLVITCSGITLTKLVGVLVLCFSRTEVFVVYYFQMYLALVLLGFLHGLVFLPVILSVFGPPSRCKLIEKPEDRPSVSLQP</sequence>
<keyword evidence="3" id="KW-0813">Transport</keyword>
<evidence type="ECO:0000256" key="5">
    <source>
        <dbReference type="ARBA" id="ARBA00022729"/>
    </source>
</evidence>
<feature type="transmembrane region" description="Helical" evidence="12">
    <location>
        <begin position="246"/>
        <end position="269"/>
    </location>
</feature>
<evidence type="ECO:0000256" key="11">
    <source>
        <dbReference type="ARBA" id="ARBA00023180"/>
    </source>
</evidence>
<dbReference type="EMBL" id="JAAGAX010000001">
    <property type="protein sequence ID" value="KAF2324785.1"/>
    <property type="molecule type" value="Genomic_DNA"/>
</dbReference>
<comment type="subcellular location">
    <subcellularLocation>
        <location evidence="1">Endomembrane system</location>
        <topology evidence="1">Multi-pass membrane protein</topology>
    </subcellularLocation>
</comment>
<dbReference type="SUPFAM" id="SSF82866">
    <property type="entry name" value="Multidrug efflux transporter AcrB transmembrane domain"/>
    <property type="match status" value="1"/>
</dbReference>
<evidence type="ECO:0000256" key="3">
    <source>
        <dbReference type="ARBA" id="ARBA00022448"/>
    </source>
</evidence>
<keyword evidence="7" id="KW-0445">Lipid transport</keyword>
<evidence type="ECO:0000256" key="12">
    <source>
        <dbReference type="SAM" id="Phobius"/>
    </source>
</evidence>
<evidence type="ECO:0000313" key="14">
    <source>
        <dbReference type="EMBL" id="KAF2324785.1"/>
    </source>
</evidence>
<name>A0A6A6NI20_HEVBR</name>
<dbReference type="GO" id="GO:0032934">
    <property type="term" value="F:sterol binding"/>
    <property type="evidence" value="ECO:0007669"/>
    <property type="project" value="TreeGrafter"/>
</dbReference>
<dbReference type="GO" id="GO:0012505">
    <property type="term" value="C:endomembrane system"/>
    <property type="evidence" value="ECO:0007669"/>
    <property type="project" value="UniProtKB-SubCell"/>
</dbReference>
<keyword evidence="11" id="KW-0325">Glycoprotein</keyword>
<feature type="transmembrane region" description="Helical" evidence="12">
    <location>
        <begin position="590"/>
        <end position="611"/>
    </location>
</feature>
<dbReference type="Pfam" id="PF22314">
    <property type="entry name" value="NPC1_MLD"/>
    <property type="match status" value="1"/>
</dbReference>
<evidence type="ECO:0000256" key="10">
    <source>
        <dbReference type="ARBA" id="ARBA00023157"/>
    </source>
</evidence>
<evidence type="ECO:0000259" key="13">
    <source>
        <dbReference type="PROSITE" id="PS50156"/>
    </source>
</evidence>
<dbReference type="Proteomes" id="UP000467840">
    <property type="component" value="Chromosome 5"/>
</dbReference>
<dbReference type="AlphaFoldDB" id="A0A6A6NI20"/>
<dbReference type="PANTHER" id="PTHR45727">
    <property type="entry name" value="NPC INTRACELLULAR CHOLESTEROL TRANSPORTER 1"/>
    <property type="match status" value="1"/>
</dbReference>
<feature type="transmembrane region" description="Helical" evidence="12">
    <location>
        <begin position="623"/>
        <end position="646"/>
    </location>
</feature>
<feature type="domain" description="SSD" evidence="13">
    <location>
        <begin position="589"/>
        <end position="749"/>
    </location>
</feature>
<keyword evidence="4 12" id="KW-0812">Transmembrane</keyword>
<organism evidence="14 15">
    <name type="scientific">Hevea brasiliensis</name>
    <name type="common">Para rubber tree</name>
    <name type="synonym">Siphonia brasiliensis</name>
    <dbReference type="NCBI Taxonomy" id="3981"/>
    <lineage>
        <taxon>Eukaryota</taxon>
        <taxon>Viridiplantae</taxon>
        <taxon>Streptophyta</taxon>
        <taxon>Embryophyta</taxon>
        <taxon>Tracheophyta</taxon>
        <taxon>Spermatophyta</taxon>
        <taxon>Magnoliopsida</taxon>
        <taxon>eudicotyledons</taxon>
        <taxon>Gunneridae</taxon>
        <taxon>Pentapetalae</taxon>
        <taxon>rosids</taxon>
        <taxon>fabids</taxon>
        <taxon>Malpighiales</taxon>
        <taxon>Euphorbiaceae</taxon>
        <taxon>Crotonoideae</taxon>
        <taxon>Micrandreae</taxon>
        <taxon>Hevea</taxon>
    </lineage>
</organism>
<reference evidence="14 15" key="1">
    <citation type="journal article" date="2020" name="Mol. Plant">
        <title>The Chromosome-Based Rubber Tree Genome Provides New Insights into Spurge Genome Evolution and Rubber Biosynthesis.</title>
        <authorList>
            <person name="Liu J."/>
            <person name="Shi C."/>
            <person name="Shi C.C."/>
            <person name="Li W."/>
            <person name="Zhang Q.J."/>
            <person name="Zhang Y."/>
            <person name="Li K."/>
            <person name="Lu H.F."/>
            <person name="Shi C."/>
            <person name="Zhu S.T."/>
            <person name="Xiao Z.Y."/>
            <person name="Nan H."/>
            <person name="Yue Y."/>
            <person name="Zhu X.G."/>
            <person name="Wu Y."/>
            <person name="Hong X.N."/>
            <person name="Fan G.Y."/>
            <person name="Tong Y."/>
            <person name="Zhang D."/>
            <person name="Mao C.L."/>
            <person name="Liu Y.L."/>
            <person name="Hao S.J."/>
            <person name="Liu W.Q."/>
            <person name="Lv M.Q."/>
            <person name="Zhang H.B."/>
            <person name="Liu Y."/>
            <person name="Hu-Tang G.R."/>
            <person name="Wang J.P."/>
            <person name="Wang J.H."/>
            <person name="Sun Y.H."/>
            <person name="Ni S.B."/>
            <person name="Chen W.B."/>
            <person name="Zhang X.C."/>
            <person name="Jiao Y.N."/>
            <person name="Eichler E.E."/>
            <person name="Li G.H."/>
            <person name="Liu X."/>
            <person name="Gao L.Z."/>
        </authorList>
    </citation>
    <scope>NUCLEOTIDE SEQUENCE [LARGE SCALE GENOMIC DNA]</scope>
    <source>
        <strain evidence="15">cv. GT1</strain>
        <tissue evidence="14">Leaf</tissue>
    </source>
</reference>
<proteinExistence type="inferred from homology"/>
<feature type="transmembrane region" description="Helical" evidence="12">
    <location>
        <begin position="727"/>
        <end position="749"/>
    </location>
</feature>
<feature type="transmembrane region" description="Helical" evidence="12">
    <location>
        <begin position="1007"/>
        <end position="1032"/>
    </location>
</feature>
<keyword evidence="5" id="KW-0732">Signal</keyword>
<dbReference type="InterPro" id="IPR032190">
    <property type="entry name" value="NPC1_N"/>
</dbReference>
<dbReference type="GO" id="GO:0015918">
    <property type="term" value="P:sterol transport"/>
    <property type="evidence" value="ECO:0007669"/>
    <property type="project" value="TreeGrafter"/>
</dbReference>
<dbReference type="InterPro" id="IPR053958">
    <property type="entry name" value="HMGCR/SNAP/NPC1-like_SSD"/>
</dbReference>
<evidence type="ECO:0000256" key="8">
    <source>
        <dbReference type="ARBA" id="ARBA00023098"/>
    </source>
</evidence>
<dbReference type="FunFam" id="1.20.1640.10:FF:000008">
    <property type="entry name" value="NPC intracellular cholesterol transporter 1"/>
    <property type="match status" value="1"/>
</dbReference>
<dbReference type="GO" id="GO:0006629">
    <property type="term" value="P:lipid metabolic process"/>
    <property type="evidence" value="ECO:0007669"/>
    <property type="project" value="UniProtKB-KW"/>
</dbReference>
<dbReference type="GO" id="GO:0016020">
    <property type="term" value="C:membrane"/>
    <property type="evidence" value="ECO:0007669"/>
    <property type="project" value="TreeGrafter"/>
</dbReference>
<dbReference type="InterPro" id="IPR000731">
    <property type="entry name" value="SSD"/>
</dbReference>
<keyword evidence="8" id="KW-0443">Lipid metabolism</keyword>
<evidence type="ECO:0000256" key="6">
    <source>
        <dbReference type="ARBA" id="ARBA00022989"/>
    </source>
</evidence>
<comment type="similarity">
    <text evidence="2">Belongs to the patched family.</text>
</comment>
<dbReference type="Gene3D" id="1.20.1640.10">
    <property type="entry name" value="Multidrug efflux transporter AcrB transmembrane domain"/>
    <property type="match status" value="1"/>
</dbReference>
<dbReference type="PANTHER" id="PTHR45727:SF2">
    <property type="entry name" value="NPC INTRACELLULAR CHOLESTEROL TRANSPORTER 1"/>
    <property type="match status" value="1"/>
</dbReference>
<dbReference type="Pfam" id="PF12349">
    <property type="entry name" value="Sterol-sensing"/>
    <property type="match status" value="1"/>
</dbReference>
<gene>
    <name evidence="14" type="ORF">GH714_016791</name>
</gene>
<keyword evidence="6 12" id="KW-1133">Transmembrane helix</keyword>
<keyword evidence="9 12" id="KW-0472">Membrane</keyword>
<evidence type="ECO:0000256" key="1">
    <source>
        <dbReference type="ARBA" id="ARBA00004127"/>
    </source>
</evidence>
<keyword evidence="15" id="KW-1185">Reference proteome</keyword>
<feature type="transmembrane region" description="Helical" evidence="12">
    <location>
        <begin position="1052"/>
        <end position="1079"/>
    </location>
</feature>
<dbReference type="PROSITE" id="PS50156">
    <property type="entry name" value="SSD"/>
    <property type="match status" value="1"/>
</dbReference>
<accession>A0A6A6NI20</accession>